<dbReference type="Pfam" id="PF00561">
    <property type="entry name" value="Abhydrolase_1"/>
    <property type="match status" value="1"/>
</dbReference>
<dbReference type="InterPro" id="IPR029058">
    <property type="entry name" value="AB_hydrolase_fold"/>
</dbReference>
<dbReference type="AlphaFoldDB" id="A0A5S9PRQ6"/>
<protein>
    <submittedName>
        <fullName evidence="2">AB hydrolase superfamily protein YdjP</fullName>
        <ecNumber evidence="2">3.-.-.-</ecNumber>
    </submittedName>
</protein>
<dbReference type="Gene3D" id="3.40.50.1820">
    <property type="entry name" value="alpha/beta hydrolase"/>
    <property type="match status" value="1"/>
</dbReference>
<reference evidence="2 3" key="1">
    <citation type="submission" date="2019-11" db="EMBL/GenBank/DDBJ databases">
        <authorList>
            <person name="Holert J."/>
        </authorList>
    </citation>
    <scope>NUCLEOTIDE SEQUENCE [LARGE SCALE GENOMIC DNA]</scope>
    <source>
        <strain evidence="2">SB11_3</strain>
    </source>
</reference>
<dbReference type="Proteomes" id="UP000441399">
    <property type="component" value="Unassembled WGS sequence"/>
</dbReference>
<proteinExistence type="predicted"/>
<dbReference type="InterPro" id="IPR050471">
    <property type="entry name" value="AB_hydrolase"/>
</dbReference>
<dbReference type="SUPFAM" id="SSF53474">
    <property type="entry name" value="alpha/beta-Hydrolases"/>
    <property type="match status" value="1"/>
</dbReference>
<dbReference type="EC" id="3.-.-.-" evidence="2"/>
<dbReference type="InterPro" id="IPR000073">
    <property type="entry name" value="AB_hydrolase_1"/>
</dbReference>
<name>A0A5S9PRQ6_9GAMM</name>
<dbReference type="GO" id="GO:0016787">
    <property type="term" value="F:hydrolase activity"/>
    <property type="evidence" value="ECO:0007669"/>
    <property type="project" value="UniProtKB-KW"/>
</dbReference>
<dbReference type="PANTHER" id="PTHR43433">
    <property type="entry name" value="HYDROLASE, ALPHA/BETA FOLD FAMILY PROTEIN"/>
    <property type="match status" value="1"/>
</dbReference>
<organism evidence="2 3">
    <name type="scientific">BD1-7 clade bacterium</name>
    <dbReference type="NCBI Taxonomy" id="2029982"/>
    <lineage>
        <taxon>Bacteria</taxon>
        <taxon>Pseudomonadati</taxon>
        <taxon>Pseudomonadota</taxon>
        <taxon>Gammaproteobacteria</taxon>
        <taxon>Cellvibrionales</taxon>
        <taxon>Spongiibacteraceae</taxon>
        <taxon>BD1-7 clade</taxon>
    </lineage>
</organism>
<dbReference type="PANTHER" id="PTHR43433:SF5">
    <property type="entry name" value="AB HYDROLASE-1 DOMAIN-CONTAINING PROTEIN"/>
    <property type="match status" value="1"/>
</dbReference>
<evidence type="ECO:0000259" key="1">
    <source>
        <dbReference type="Pfam" id="PF00561"/>
    </source>
</evidence>
<accession>A0A5S9PRQ6</accession>
<feature type="domain" description="AB hydrolase-1" evidence="1">
    <location>
        <begin position="78"/>
        <end position="187"/>
    </location>
</feature>
<gene>
    <name evidence="2" type="primary">ydjP</name>
    <name evidence="2" type="ORF">OPDIPICF_01131</name>
</gene>
<dbReference type="EMBL" id="CACSIO010000012">
    <property type="protein sequence ID" value="CAA0106984.1"/>
    <property type="molecule type" value="Genomic_DNA"/>
</dbReference>
<keyword evidence="3" id="KW-1185">Reference proteome</keyword>
<evidence type="ECO:0000313" key="2">
    <source>
        <dbReference type="EMBL" id="CAA0106984.1"/>
    </source>
</evidence>
<keyword evidence="2" id="KW-0378">Hydrolase</keyword>
<dbReference type="PRINTS" id="PR00111">
    <property type="entry name" value="ABHYDROLASE"/>
</dbReference>
<evidence type="ECO:0000313" key="3">
    <source>
        <dbReference type="Proteomes" id="UP000441399"/>
    </source>
</evidence>
<sequence>MMSFKGYDWHSFLPDPRIGLRAALLPLLLLITSSALAENTQPWLTLPPTPTLPQSEQQGYIDSNHSRIWYSEFGEGQPVVLLHGGFANADYFGNLIRTLATHYRVIAIDSRGQGRSDLGSEALTYTLMESDIIHVMDHLNIQKAVVIGWSDGAILGLKLAIDHPDRLTRVFAFAANTRPNAIKDTSKSAVFNEFLKRTQQEYKNLSPTPHSFPALRNAITRMWRTQPDITQAQLMSIQTPVWIVDGQYDEAVQRQNQVLMAQTIPAATLLIIPNTSHFAFLQNPPLFDCYVLAFLAEKLPATCTPKTQASATEAPQ</sequence>